<feature type="chain" id="PRO_5045052128" evidence="1">
    <location>
        <begin position="27"/>
        <end position="285"/>
    </location>
</feature>
<evidence type="ECO:0000313" key="4">
    <source>
        <dbReference type="Proteomes" id="UP001205185"/>
    </source>
</evidence>
<dbReference type="RefSeq" id="WP_253888627.1">
    <property type="nucleotide sequence ID" value="NZ_BAAAVB010000003.1"/>
</dbReference>
<gene>
    <name evidence="3" type="ORF">LV75_004178</name>
</gene>
<organism evidence="3 4">
    <name type="scientific">Actinokineospora diospyrosa</name>
    <dbReference type="NCBI Taxonomy" id="103728"/>
    <lineage>
        <taxon>Bacteria</taxon>
        <taxon>Bacillati</taxon>
        <taxon>Actinomycetota</taxon>
        <taxon>Actinomycetes</taxon>
        <taxon>Pseudonocardiales</taxon>
        <taxon>Pseudonocardiaceae</taxon>
        <taxon>Actinokineospora</taxon>
    </lineage>
</organism>
<dbReference type="Pfam" id="PF14517">
    <property type="entry name" value="Tachylectin"/>
    <property type="match status" value="1"/>
</dbReference>
<dbReference type="InterPro" id="IPR036813">
    <property type="entry name" value="Tachylectin2_sf"/>
</dbReference>
<dbReference type="EMBL" id="JAMTCO010000010">
    <property type="protein sequence ID" value="MCP2271664.1"/>
    <property type="molecule type" value="Genomic_DNA"/>
</dbReference>
<evidence type="ECO:0000313" key="3">
    <source>
        <dbReference type="EMBL" id="MCP2271664.1"/>
    </source>
</evidence>
<dbReference type="Gene3D" id="2.115.10.10">
    <property type="entry name" value="Tachylectin 2"/>
    <property type="match status" value="2"/>
</dbReference>
<dbReference type="SUPFAM" id="SSF50934">
    <property type="entry name" value="Tachylectin-2"/>
    <property type="match status" value="1"/>
</dbReference>
<accession>A0ABT1IGC1</accession>
<sequence>MSLAKHGATLLAALTLTLSTTLPAAAGPPRCAPAANVFGVESDGRLFVYPHNEPETGGADWGAKRYIGTGWNGGLVLAGPGGVFYLVDRTSGDLRRYQWTGGGWSTFAGGGQFQTVSTGWGYYTQPGNTGKVTVDSAGKVYSITAAGNLEVREWTTLPPSGAQSAAAPPPTWARFDRIVAAGDGVVYARESSSGKLFRFRYDFATGTWLEFDKLVGAGWGVFGTVFSVGGDTLYGVRPNGALVAYHYDAAAGAWSNRGTGQVIGWGWSALAHVSGDPAACTPTSR</sequence>
<protein>
    <submittedName>
        <fullName evidence="3">Tachylectin</fullName>
    </submittedName>
</protein>
<feature type="signal peptide" evidence="1">
    <location>
        <begin position="1"/>
        <end position="26"/>
    </location>
</feature>
<evidence type="ECO:0000256" key="1">
    <source>
        <dbReference type="SAM" id="SignalP"/>
    </source>
</evidence>
<feature type="domain" description="Tachylectin 2" evidence="2">
    <location>
        <begin position="39"/>
        <end position="269"/>
    </location>
</feature>
<reference evidence="3 4" key="1">
    <citation type="submission" date="2022-06" db="EMBL/GenBank/DDBJ databases">
        <title>Genomic Encyclopedia of Archaeal and Bacterial Type Strains, Phase II (KMG-II): from individual species to whole genera.</title>
        <authorList>
            <person name="Goeker M."/>
        </authorList>
    </citation>
    <scope>NUCLEOTIDE SEQUENCE [LARGE SCALE GENOMIC DNA]</scope>
    <source>
        <strain evidence="3 4">DSM 44255</strain>
    </source>
</reference>
<proteinExistence type="predicted"/>
<dbReference type="Proteomes" id="UP001205185">
    <property type="component" value="Unassembled WGS sequence"/>
</dbReference>
<name>A0ABT1IGC1_9PSEU</name>
<keyword evidence="1" id="KW-0732">Signal</keyword>
<evidence type="ECO:0000259" key="2">
    <source>
        <dbReference type="Pfam" id="PF14517"/>
    </source>
</evidence>
<dbReference type="InterPro" id="IPR023294">
    <property type="entry name" value="Tachylectin2"/>
</dbReference>
<comment type="caution">
    <text evidence="3">The sequence shown here is derived from an EMBL/GenBank/DDBJ whole genome shotgun (WGS) entry which is preliminary data.</text>
</comment>
<keyword evidence="4" id="KW-1185">Reference proteome</keyword>